<name>A0A0S2M1I1_9MICC</name>
<dbReference type="EMBL" id="CP013200">
    <property type="protein sequence ID" value="ALO67462.1"/>
    <property type="molecule type" value="Genomic_DNA"/>
</dbReference>
<evidence type="ECO:0000313" key="1">
    <source>
        <dbReference type="EMBL" id="ALO67462.1"/>
    </source>
</evidence>
<evidence type="ECO:0000313" key="2">
    <source>
        <dbReference type="Proteomes" id="UP000059574"/>
    </source>
</evidence>
<dbReference type="AlphaFoldDB" id="A0A0S2M1I1"/>
<dbReference type="RefSeq" id="WP_062290350.1">
    <property type="nucleotide sequence ID" value="NZ_CP013200.1"/>
</dbReference>
<dbReference type="Proteomes" id="UP000059574">
    <property type="component" value="Chromosome"/>
</dbReference>
<gene>
    <name evidence="1" type="ORF">AS189_14385</name>
</gene>
<organism evidence="1 2">
    <name type="scientific">Arthrobacter alpinus</name>
    <dbReference type="NCBI Taxonomy" id="656366"/>
    <lineage>
        <taxon>Bacteria</taxon>
        <taxon>Bacillati</taxon>
        <taxon>Actinomycetota</taxon>
        <taxon>Actinomycetes</taxon>
        <taxon>Micrococcales</taxon>
        <taxon>Micrococcaceae</taxon>
        <taxon>Arthrobacter</taxon>
    </lineage>
</organism>
<proteinExistence type="predicted"/>
<reference evidence="2" key="1">
    <citation type="submission" date="2015-11" db="EMBL/GenBank/DDBJ databases">
        <authorList>
            <person name="Kumar R."/>
            <person name="Singh D."/>
            <person name="Swarnkar M.K."/>
            <person name="Singh A.K."/>
            <person name="Kumar S."/>
        </authorList>
    </citation>
    <scope>NUCLEOTIDE SEQUENCE [LARGE SCALE GENOMIC DNA]</scope>
    <source>
        <strain evidence="2">ERGS4:06</strain>
    </source>
</reference>
<accession>A0A0S2M1I1</accession>
<reference evidence="1 2" key="2">
    <citation type="journal article" date="2016" name="J. Biotechnol.">
        <title>Complete genome sequence of Arthrobacter alpinus ERGS4:06, a yellow pigmented bacterium tolerant to cold and radiations isolated from Sikkim Himalaya.</title>
        <authorList>
            <person name="Kumar R."/>
            <person name="Singh D."/>
            <person name="Swarnkar M.K."/>
            <person name="Singh A.K."/>
            <person name="Kumar S."/>
        </authorList>
    </citation>
    <scope>NUCLEOTIDE SEQUENCE [LARGE SCALE GENOMIC DNA]</scope>
    <source>
        <strain evidence="1 2">ERGS4:06</strain>
    </source>
</reference>
<protein>
    <submittedName>
        <fullName evidence="1">Uncharacterized protein</fullName>
    </submittedName>
</protein>
<sequence length="169" mass="17787">MTVHGFSPAHAKSLLQARAVGAPPAADGQDLAATLYSRWYAAPLAETRVDPAWPPLEGMLRVAQGEALGWTPAIVIGQGAGGVAVARAADGRARALLRGSYTHQEGSERTGLPAQAGEHIMAVPRSGGVVSEGWWRSWGGGWDPRSAPQDVTRVYLGPALWELPTWSAC</sequence>